<keyword evidence="2" id="KW-0732">Signal</keyword>
<dbReference type="Pfam" id="PF02055">
    <property type="entry name" value="Glyco_hydro_30"/>
    <property type="match status" value="1"/>
</dbReference>
<dbReference type="Proteomes" id="UP000683246">
    <property type="component" value="Chromosome"/>
</dbReference>
<dbReference type="EMBL" id="CP058649">
    <property type="protein sequence ID" value="QUI22171.1"/>
    <property type="molecule type" value="Genomic_DNA"/>
</dbReference>
<dbReference type="KEGG" id="vpy:HZI73_07590"/>
<comment type="similarity">
    <text evidence="1 4">Belongs to the glycosyl hydrolase 30 family.</text>
</comment>
<dbReference type="RefSeq" id="WP_212697650.1">
    <property type="nucleotide sequence ID" value="NZ_CP058649.1"/>
</dbReference>
<dbReference type="InterPro" id="IPR017853">
    <property type="entry name" value="GH"/>
</dbReference>
<dbReference type="InterPro" id="IPR013780">
    <property type="entry name" value="Glyco_hydro_b"/>
</dbReference>
<keyword evidence="3 4" id="KW-0378">Hydrolase</keyword>
<sequence>MKKLWIETTEHKPWQEKRLEATQSTDENIQTLRITDNQGQTMDGFGGCFNELGWIALQKVDEKVRQTVIKELFDQDSGCRFNFCRLPIGASDYAAQWYSHNEHDDDFAMEQFSISRDYDYLIPYIQQAKKHVDHLKLFASPWSPPTWMKEPKAYNHGRLIMDDKVLKAYALYFLKFVKAYAEEGLTIGQIHVQNEPFADQKFPSCLWSGEQMRRFIGEYLGPLFAKEGMDTEIWLGTLNGPEQMSFGPGQIIINLFDNYVDHVMFDEKAKKYIKGIGYQWAGREAIQRTRDSYPDIKLMQTENECGDGQNSWVYARYVFNLMRHYLRNGVNSYTYWNMVLEPGGSSTWGWKQNALITINPETAQVIYNPEFYVMKHFSRFVDRGAVRLDVEGPWSGAAVAFKNPDGSHVVIVANHVQYSRKLAIKHKEDVYTVLLAPHSFHTFVM</sequence>
<evidence type="ECO:0000256" key="2">
    <source>
        <dbReference type="ARBA" id="ARBA00022729"/>
    </source>
</evidence>
<evidence type="ECO:0000313" key="8">
    <source>
        <dbReference type="Proteomes" id="UP000683246"/>
    </source>
</evidence>
<proteinExistence type="inferred from homology"/>
<evidence type="ECO:0000259" key="6">
    <source>
        <dbReference type="Pfam" id="PF17189"/>
    </source>
</evidence>
<evidence type="ECO:0000256" key="3">
    <source>
        <dbReference type="ARBA" id="ARBA00022801"/>
    </source>
</evidence>
<dbReference type="InterPro" id="IPR033453">
    <property type="entry name" value="Glyco_hydro_30_TIM-barrel"/>
</dbReference>
<protein>
    <submittedName>
        <fullName evidence="7">Glycoside hydrolase family 30 protein</fullName>
    </submittedName>
</protein>
<dbReference type="GO" id="GO:0004348">
    <property type="term" value="F:glucosylceramidase activity"/>
    <property type="evidence" value="ECO:0007669"/>
    <property type="project" value="InterPro"/>
</dbReference>
<dbReference type="Gene3D" id="3.20.20.80">
    <property type="entry name" value="Glycosidases"/>
    <property type="match status" value="1"/>
</dbReference>
<dbReference type="Pfam" id="PF17189">
    <property type="entry name" value="Glyco_hydro_30C"/>
    <property type="match status" value="1"/>
</dbReference>
<keyword evidence="4" id="KW-0326">Glycosidase</keyword>
<feature type="domain" description="Glycosyl hydrolase family 30 TIM-barrel" evidence="5">
    <location>
        <begin position="43"/>
        <end position="381"/>
    </location>
</feature>
<dbReference type="PANTHER" id="PTHR11069:SF23">
    <property type="entry name" value="LYSOSOMAL ACID GLUCOSYLCERAMIDASE"/>
    <property type="match status" value="1"/>
</dbReference>
<name>A0A8J8MIP2_9FIRM</name>
<evidence type="ECO:0000259" key="5">
    <source>
        <dbReference type="Pfam" id="PF02055"/>
    </source>
</evidence>
<dbReference type="GO" id="GO:0006680">
    <property type="term" value="P:glucosylceramide catabolic process"/>
    <property type="evidence" value="ECO:0007669"/>
    <property type="project" value="TreeGrafter"/>
</dbReference>
<dbReference type="PANTHER" id="PTHR11069">
    <property type="entry name" value="GLUCOSYLCERAMIDASE"/>
    <property type="match status" value="1"/>
</dbReference>
<evidence type="ECO:0000256" key="4">
    <source>
        <dbReference type="RuleBase" id="RU361188"/>
    </source>
</evidence>
<dbReference type="SUPFAM" id="SSF51445">
    <property type="entry name" value="(Trans)glycosidases"/>
    <property type="match status" value="1"/>
</dbReference>
<accession>A0A8J8MIP2</accession>
<dbReference type="GO" id="GO:0016020">
    <property type="term" value="C:membrane"/>
    <property type="evidence" value="ECO:0007669"/>
    <property type="project" value="GOC"/>
</dbReference>
<dbReference type="InterPro" id="IPR033452">
    <property type="entry name" value="GH30_C"/>
</dbReference>
<evidence type="ECO:0000313" key="7">
    <source>
        <dbReference type="EMBL" id="QUI22171.1"/>
    </source>
</evidence>
<gene>
    <name evidence="7" type="ORF">HZI73_07590</name>
</gene>
<feature type="domain" description="Glycosyl hydrolase family 30 beta sandwich" evidence="6">
    <location>
        <begin position="384"/>
        <end position="443"/>
    </location>
</feature>
<dbReference type="AlphaFoldDB" id="A0A8J8MIP2"/>
<reference evidence="7" key="1">
    <citation type="submission" date="2020-07" db="EMBL/GenBank/DDBJ databases">
        <title>Vallitalea pronyensis genome.</title>
        <authorList>
            <person name="Postec A."/>
        </authorList>
    </citation>
    <scope>NUCLEOTIDE SEQUENCE</scope>
    <source>
        <strain evidence="7">FatNI3</strain>
    </source>
</reference>
<dbReference type="PRINTS" id="PR00843">
    <property type="entry name" value="GLHYDRLASE30"/>
</dbReference>
<organism evidence="7 8">
    <name type="scientific">Vallitalea pronyensis</name>
    <dbReference type="NCBI Taxonomy" id="1348613"/>
    <lineage>
        <taxon>Bacteria</taxon>
        <taxon>Bacillati</taxon>
        <taxon>Bacillota</taxon>
        <taxon>Clostridia</taxon>
        <taxon>Lachnospirales</taxon>
        <taxon>Vallitaleaceae</taxon>
        <taxon>Vallitalea</taxon>
    </lineage>
</organism>
<dbReference type="Gene3D" id="2.60.40.1180">
    <property type="entry name" value="Golgi alpha-mannosidase II"/>
    <property type="match status" value="1"/>
</dbReference>
<keyword evidence="8" id="KW-1185">Reference proteome</keyword>
<evidence type="ECO:0000256" key="1">
    <source>
        <dbReference type="ARBA" id="ARBA00005382"/>
    </source>
</evidence>
<dbReference type="InterPro" id="IPR001139">
    <property type="entry name" value="Glyco_hydro_30"/>
</dbReference>